<dbReference type="PIRSF" id="PIRSF007165">
    <property type="entry name" value="UCP007165"/>
    <property type="match status" value="1"/>
</dbReference>
<dbReference type="Pfam" id="PF08858">
    <property type="entry name" value="IDEAL"/>
    <property type="match status" value="1"/>
</dbReference>
<dbReference type="InterPro" id="IPR011188">
    <property type="entry name" value="UPF0302"/>
</dbReference>
<evidence type="ECO:0000259" key="1">
    <source>
        <dbReference type="Pfam" id="PF08858"/>
    </source>
</evidence>
<organism evidence="3 4">
    <name type="scientific">Bacillus fungorum</name>
    <dbReference type="NCBI Taxonomy" id="2039284"/>
    <lineage>
        <taxon>Bacteria</taxon>
        <taxon>Bacillati</taxon>
        <taxon>Bacillota</taxon>
        <taxon>Bacilli</taxon>
        <taxon>Bacillales</taxon>
        <taxon>Bacillaceae</taxon>
        <taxon>Bacillus</taxon>
    </lineage>
</organism>
<proteinExistence type="predicted"/>
<dbReference type="Pfam" id="PF08864">
    <property type="entry name" value="UPF0302"/>
    <property type="match status" value="1"/>
</dbReference>
<feature type="domain" description="IDEAL" evidence="1">
    <location>
        <begin position="139"/>
        <end position="158"/>
    </location>
</feature>
<name>A0A2G6Q7T6_9BACI</name>
<dbReference type="EMBL" id="NWUW01000024">
    <property type="protein sequence ID" value="PIE92878.1"/>
    <property type="molecule type" value="Genomic_DNA"/>
</dbReference>
<gene>
    <name evidence="3" type="ORF">CO726_23875</name>
</gene>
<dbReference type="RefSeq" id="WP_098382316.1">
    <property type="nucleotide sequence ID" value="NZ_NWUW01000024.1"/>
</dbReference>
<evidence type="ECO:0000313" key="3">
    <source>
        <dbReference type="EMBL" id="PIE92878.1"/>
    </source>
</evidence>
<protein>
    <recommendedName>
        <fullName evidence="5">IDEAL domain-containing protein</fullName>
    </recommendedName>
</protein>
<sequence>MSNVSVEKKREFMQFVLNHILPRRHEGFPFIYTFHKHLRFVTRIHFVENAKKYPYGIEISAEFSEGQLFAFYKPNLTVTDGMSAYHHFNVNDAPIYIQINFKGKYKEPLYMEVLEDDECSLETHIDGEDHDEIEKLIKYQLINHALDTRNKELFHQLIAN</sequence>
<dbReference type="AlphaFoldDB" id="A0A2G6Q7T6"/>
<dbReference type="InterPro" id="IPR014957">
    <property type="entry name" value="IDEAL_dom"/>
</dbReference>
<evidence type="ECO:0008006" key="5">
    <source>
        <dbReference type="Google" id="ProtNLM"/>
    </source>
</evidence>
<keyword evidence="4" id="KW-1185">Reference proteome</keyword>
<dbReference type="InterPro" id="IPR014963">
    <property type="entry name" value="UPF0302_N"/>
</dbReference>
<accession>A0A2G6Q7T6</accession>
<evidence type="ECO:0000313" key="4">
    <source>
        <dbReference type="Proteomes" id="UP000228484"/>
    </source>
</evidence>
<dbReference type="Gene3D" id="3.40.1530.30">
    <property type="entry name" value="Uncharacterised family UPF0302, N-terminal domain"/>
    <property type="match status" value="1"/>
</dbReference>
<dbReference type="Proteomes" id="UP000228484">
    <property type="component" value="Unassembled WGS sequence"/>
</dbReference>
<dbReference type="InterPro" id="IPR038091">
    <property type="entry name" value="UPF0302_N_sf"/>
</dbReference>
<evidence type="ECO:0000259" key="2">
    <source>
        <dbReference type="Pfam" id="PF08864"/>
    </source>
</evidence>
<reference evidence="3 4" key="1">
    <citation type="submission" date="2017-09" db="EMBL/GenBank/DDBJ databases">
        <title>Biocontrol bacteria screening and application from spent mushroom substrate.</title>
        <authorList>
            <person name="Sun X."/>
        </authorList>
    </citation>
    <scope>NUCLEOTIDE SEQUENCE [LARGE SCALE GENOMIC DNA]</scope>
    <source>
        <strain evidence="3 4">100374</strain>
    </source>
</reference>
<comment type="caution">
    <text evidence="3">The sequence shown here is derived from an EMBL/GenBank/DDBJ whole genome shotgun (WGS) entry which is preliminary data.</text>
</comment>
<feature type="domain" description="UPF0302" evidence="2">
    <location>
        <begin position="9"/>
        <end position="110"/>
    </location>
</feature>